<evidence type="ECO:0000259" key="2">
    <source>
        <dbReference type="Pfam" id="PF05205"/>
    </source>
</evidence>
<feature type="compositionally biased region" description="Polar residues" evidence="1">
    <location>
        <begin position="174"/>
        <end position="185"/>
    </location>
</feature>
<dbReference type="OrthoDB" id="5579731at2759"/>
<keyword evidence="4" id="KW-1185">Reference proteome</keyword>
<proteinExistence type="predicted"/>
<feature type="compositionally biased region" description="Polar residues" evidence="1">
    <location>
        <begin position="194"/>
        <end position="224"/>
    </location>
</feature>
<dbReference type="Proteomes" id="UP000467700">
    <property type="component" value="Unassembled WGS sequence"/>
</dbReference>
<evidence type="ECO:0000256" key="1">
    <source>
        <dbReference type="SAM" id="MobiDB-lite"/>
    </source>
</evidence>
<name>A0A8S0VTG4_CYCAE</name>
<accession>A0A8S0VTG4</accession>
<dbReference type="InterPro" id="IPR055264">
    <property type="entry name" value="BOD1/SHG1_dom"/>
</dbReference>
<reference evidence="3 4" key="1">
    <citation type="submission" date="2020-01" db="EMBL/GenBank/DDBJ databases">
        <authorList>
            <person name="Gupta K D."/>
        </authorList>
    </citation>
    <scope>NUCLEOTIDE SEQUENCE [LARGE SCALE GENOMIC DNA]</scope>
</reference>
<evidence type="ECO:0000313" key="4">
    <source>
        <dbReference type="Proteomes" id="UP000467700"/>
    </source>
</evidence>
<protein>
    <recommendedName>
        <fullName evidence="2">BOD1/SHG1 domain-containing protein</fullName>
    </recommendedName>
</protein>
<dbReference type="AlphaFoldDB" id="A0A8S0VTG4"/>
<organism evidence="3 4">
    <name type="scientific">Cyclocybe aegerita</name>
    <name type="common">Black poplar mushroom</name>
    <name type="synonym">Agrocybe aegerita</name>
    <dbReference type="NCBI Taxonomy" id="1973307"/>
    <lineage>
        <taxon>Eukaryota</taxon>
        <taxon>Fungi</taxon>
        <taxon>Dikarya</taxon>
        <taxon>Basidiomycota</taxon>
        <taxon>Agaricomycotina</taxon>
        <taxon>Agaricomycetes</taxon>
        <taxon>Agaricomycetidae</taxon>
        <taxon>Agaricales</taxon>
        <taxon>Agaricineae</taxon>
        <taxon>Bolbitiaceae</taxon>
        <taxon>Cyclocybe</taxon>
    </lineage>
</organism>
<sequence length="242" mass="26525">MPIDNPTALVEEFKKSGEFDRVRRELLAHFQQDASYPSLKERVEDIARQRLAKDQMMQYMPQETVYKELAQEVDRYPIVERAVADGRILSDPTFLANIESSLQKILRDDRGGKSSSATKDNGSEKTRAPVMNASTDPIEKAVRDAQQSGSIHEQPNPTVPKDSKNFGNPLSAPHDTSITNTSATPSVAVDGVNPTDSADSKTSAMDQSSHSQALPNAPDLNTNPVVDAAYDGQQPMDIDIDN</sequence>
<dbReference type="EMBL" id="CACVBS010000028">
    <property type="protein sequence ID" value="CAA7260280.1"/>
    <property type="molecule type" value="Genomic_DNA"/>
</dbReference>
<evidence type="ECO:0000313" key="3">
    <source>
        <dbReference type="EMBL" id="CAA7260280.1"/>
    </source>
</evidence>
<gene>
    <name evidence="3" type="ORF">AAE3_LOCUS2137</name>
</gene>
<dbReference type="Pfam" id="PF05205">
    <property type="entry name" value="COMPASS-Shg1"/>
    <property type="match status" value="1"/>
</dbReference>
<comment type="caution">
    <text evidence="3">The sequence shown here is derived from an EMBL/GenBank/DDBJ whole genome shotgun (WGS) entry which is preliminary data.</text>
</comment>
<feature type="region of interest" description="Disordered" evidence="1">
    <location>
        <begin position="106"/>
        <end position="242"/>
    </location>
</feature>
<feature type="compositionally biased region" description="Polar residues" evidence="1">
    <location>
        <begin position="145"/>
        <end position="156"/>
    </location>
</feature>
<feature type="domain" description="BOD1/SHG1" evidence="2">
    <location>
        <begin position="9"/>
        <end position="84"/>
    </location>
</feature>